<name>A0A2G8RF97_9RHOB</name>
<evidence type="ECO:0000256" key="1">
    <source>
        <dbReference type="SAM" id="MobiDB-lite"/>
    </source>
</evidence>
<dbReference type="Proteomes" id="UP000231259">
    <property type="component" value="Unassembled WGS sequence"/>
</dbReference>
<feature type="compositionally biased region" description="Basic and acidic residues" evidence="1">
    <location>
        <begin position="44"/>
        <end position="59"/>
    </location>
</feature>
<keyword evidence="2" id="KW-1133">Transmembrane helix</keyword>
<gene>
    <name evidence="3" type="ORF">P775_09950</name>
</gene>
<feature type="region of interest" description="Disordered" evidence="1">
    <location>
        <begin position="34"/>
        <end position="59"/>
    </location>
</feature>
<comment type="caution">
    <text evidence="3">The sequence shown here is derived from an EMBL/GenBank/DDBJ whole genome shotgun (WGS) entry which is preliminary data.</text>
</comment>
<keyword evidence="2" id="KW-0812">Transmembrane</keyword>
<dbReference type="EMBL" id="AWWI01000064">
    <property type="protein sequence ID" value="PIL20264.1"/>
    <property type="molecule type" value="Genomic_DNA"/>
</dbReference>
<dbReference type="AlphaFoldDB" id="A0A2G8RF97"/>
<evidence type="ECO:0000313" key="4">
    <source>
        <dbReference type="Proteomes" id="UP000231259"/>
    </source>
</evidence>
<proteinExistence type="predicted"/>
<accession>A0A2G8RF97</accession>
<feature type="transmembrane region" description="Helical" evidence="2">
    <location>
        <begin position="6"/>
        <end position="28"/>
    </location>
</feature>
<dbReference type="RefSeq" id="WP_099910771.1">
    <property type="nucleotide sequence ID" value="NZ_AWWI01000064.1"/>
</dbReference>
<evidence type="ECO:0000256" key="2">
    <source>
        <dbReference type="SAM" id="Phobius"/>
    </source>
</evidence>
<organism evidence="3 4">
    <name type="scientific">Puniceibacterium antarcticum</name>
    <dbReference type="NCBI Taxonomy" id="1206336"/>
    <lineage>
        <taxon>Bacteria</taxon>
        <taxon>Pseudomonadati</taxon>
        <taxon>Pseudomonadota</taxon>
        <taxon>Alphaproteobacteria</taxon>
        <taxon>Rhodobacterales</taxon>
        <taxon>Paracoccaceae</taxon>
        <taxon>Puniceibacterium</taxon>
    </lineage>
</organism>
<evidence type="ECO:0000313" key="3">
    <source>
        <dbReference type="EMBL" id="PIL20264.1"/>
    </source>
</evidence>
<sequence>MTWISANWEVLFGGVGTAVIVAVLGYVLRKRKTEPEAPSQNLEAGDHSKNIQVGRDYKK</sequence>
<keyword evidence="4" id="KW-1185">Reference proteome</keyword>
<keyword evidence="2" id="KW-0472">Membrane</keyword>
<reference evidence="3 4" key="1">
    <citation type="submission" date="2013-09" db="EMBL/GenBank/DDBJ databases">
        <title>Genome sequencing of Phaeobacter antarcticus sp. nov. SM1211.</title>
        <authorList>
            <person name="Zhang X.-Y."/>
            <person name="Liu C."/>
            <person name="Chen X.-L."/>
            <person name="Xie B.-B."/>
            <person name="Qin Q.-L."/>
            <person name="Rong J.-C."/>
            <person name="Zhang Y.-Z."/>
        </authorList>
    </citation>
    <scope>NUCLEOTIDE SEQUENCE [LARGE SCALE GENOMIC DNA]</scope>
    <source>
        <strain evidence="3 4">SM1211</strain>
    </source>
</reference>
<protein>
    <submittedName>
        <fullName evidence="3">Uncharacterized protein</fullName>
    </submittedName>
</protein>